<dbReference type="Gene3D" id="3.30.70.1450">
    <property type="entry name" value="Regulator of K+ conductance, C-terminal domain"/>
    <property type="match status" value="1"/>
</dbReference>
<dbReference type="GO" id="GO:0008324">
    <property type="term" value="F:monoatomic cation transmembrane transporter activity"/>
    <property type="evidence" value="ECO:0007669"/>
    <property type="project" value="InterPro"/>
</dbReference>
<keyword evidence="2" id="KW-0238">DNA-binding</keyword>
<dbReference type="GO" id="GO:0045892">
    <property type="term" value="P:negative regulation of DNA-templated transcription"/>
    <property type="evidence" value="ECO:0007669"/>
    <property type="project" value="TreeGrafter"/>
</dbReference>
<keyword evidence="3" id="KW-0804">Transcription</keyword>
<protein>
    <submittedName>
        <fullName evidence="6">GntR family transcriptional regulator</fullName>
    </submittedName>
</protein>
<dbReference type="Pfam" id="PF02080">
    <property type="entry name" value="TrkA_C"/>
    <property type="match status" value="1"/>
</dbReference>
<organism evidence="6 7">
    <name type="scientific">Candidatus Galacturonatibacter soehngenii</name>
    <dbReference type="NCBI Taxonomy" id="2307010"/>
    <lineage>
        <taxon>Bacteria</taxon>
        <taxon>Bacillati</taxon>
        <taxon>Bacillota</taxon>
        <taxon>Clostridia</taxon>
        <taxon>Lachnospirales</taxon>
        <taxon>Lachnospiraceae</taxon>
        <taxon>Candidatus Galacturonatibacter</taxon>
    </lineage>
</organism>
<sequence length="209" mass="24020">MKITRPRYQQIAADVAMKIAQGHYVEGEKIYVRSSLASQYGVSFETARRAISILADIKIVESTKGSGVLIKSKEKAVEFVQRFHDINQMSDLREEIYSNLEQQVKQSNQLKELISEFMYKTERFRAVYPFTPFEIEITKNAKHIGESISSIQFWHNTSATIIAIQRSEQIIISPGPYAIITLGDIIYYVGDENCHERVKNFLFSIEETI</sequence>
<accession>A0A7V7UD82</accession>
<dbReference type="GO" id="GO:0006813">
    <property type="term" value="P:potassium ion transport"/>
    <property type="evidence" value="ECO:0007669"/>
    <property type="project" value="InterPro"/>
</dbReference>
<dbReference type="Pfam" id="PF00392">
    <property type="entry name" value="GntR"/>
    <property type="match status" value="1"/>
</dbReference>
<dbReference type="PROSITE" id="PS51202">
    <property type="entry name" value="RCK_C"/>
    <property type="match status" value="1"/>
</dbReference>
<dbReference type="PANTHER" id="PTHR44846">
    <property type="entry name" value="MANNOSYL-D-GLYCERATE TRANSPORT/METABOLISM SYSTEM REPRESSOR MNGR-RELATED"/>
    <property type="match status" value="1"/>
</dbReference>
<dbReference type="OrthoDB" id="226679at2"/>
<dbReference type="InterPro" id="IPR050679">
    <property type="entry name" value="Bact_HTH_transcr_reg"/>
</dbReference>
<dbReference type="InterPro" id="IPR036390">
    <property type="entry name" value="WH_DNA-bd_sf"/>
</dbReference>
<dbReference type="Gene3D" id="1.10.10.10">
    <property type="entry name" value="Winged helix-like DNA-binding domain superfamily/Winged helix DNA-binding domain"/>
    <property type="match status" value="1"/>
</dbReference>
<proteinExistence type="predicted"/>
<evidence type="ECO:0000259" key="4">
    <source>
        <dbReference type="PROSITE" id="PS50949"/>
    </source>
</evidence>
<feature type="domain" description="RCK C-terminal" evidence="5">
    <location>
        <begin position="119"/>
        <end position="204"/>
    </location>
</feature>
<dbReference type="InterPro" id="IPR006037">
    <property type="entry name" value="RCK_C"/>
</dbReference>
<evidence type="ECO:0000256" key="1">
    <source>
        <dbReference type="ARBA" id="ARBA00023015"/>
    </source>
</evidence>
<comment type="caution">
    <text evidence="6">The sequence shown here is derived from an EMBL/GenBank/DDBJ whole genome shotgun (WGS) entry which is preliminary data.</text>
</comment>
<dbReference type="GO" id="GO:0003677">
    <property type="term" value="F:DNA binding"/>
    <property type="evidence" value="ECO:0007669"/>
    <property type="project" value="UniProtKB-KW"/>
</dbReference>
<dbReference type="InterPro" id="IPR000524">
    <property type="entry name" value="Tscrpt_reg_HTH_GntR"/>
</dbReference>
<evidence type="ECO:0000313" key="7">
    <source>
        <dbReference type="Proteomes" id="UP000461768"/>
    </source>
</evidence>
<keyword evidence="7" id="KW-1185">Reference proteome</keyword>
<evidence type="ECO:0000256" key="3">
    <source>
        <dbReference type="ARBA" id="ARBA00023163"/>
    </source>
</evidence>
<evidence type="ECO:0000313" key="6">
    <source>
        <dbReference type="EMBL" id="KAB1440520.1"/>
    </source>
</evidence>
<dbReference type="CDD" id="cd07377">
    <property type="entry name" value="WHTH_GntR"/>
    <property type="match status" value="1"/>
</dbReference>
<feature type="domain" description="HTH gntR-type" evidence="4">
    <location>
        <begin position="5"/>
        <end position="73"/>
    </location>
</feature>
<dbReference type="PROSITE" id="PS50949">
    <property type="entry name" value="HTH_GNTR"/>
    <property type="match status" value="1"/>
</dbReference>
<name>A0A7V7UD82_9FIRM</name>
<reference evidence="6 7" key="2">
    <citation type="submission" date="2020-02" db="EMBL/GenBank/DDBJ databases">
        <title>Candidatus Galacturonibacter soehngenii shows hetero-acetogenic catabolism of galacturonic acid but lacks a canonical carbon monoxide dehydrogenase/acetyl-CoA synthase complex.</title>
        <authorList>
            <person name="Diender M."/>
            <person name="Stouten G.R."/>
            <person name="Petersen J.F."/>
            <person name="Nielsen P.H."/>
            <person name="Dueholm M.S."/>
            <person name="Pronk J.T."/>
            <person name="Van Loosdrecht M.C.M."/>
        </authorList>
    </citation>
    <scope>NUCLEOTIDE SEQUENCE [LARGE SCALE GENOMIC DNA]</scope>
    <source>
        <strain evidence="6">GalUA</strain>
    </source>
</reference>
<dbReference type="SMART" id="SM00345">
    <property type="entry name" value="HTH_GNTR"/>
    <property type="match status" value="1"/>
</dbReference>
<evidence type="ECO:0000259" key="5">
    <source>
        <dbReference type="PROSITE" id="PS51202"/>
    </source>
</evidence>
<dbReference type="RefSeq" id="WP_151141043.1">
    <property type="nucleotide sequence ID" value="NZ_WAGX01000003.1"/>
</dbReference>
<gene>
    <name evidence="6" type="ORF">F7O84_01425</name>
</gene>
<dbReference type="AlphaFoldDB" id="A0A7V7UD82"/>
<dbReference type="InterPro" id="IPR036388">
    <property type="entry name" value="WH-like_DNA-bd_sf"/>
</dbReference>
<dbReference type="SUPFAM" id="SSF116726">
    <property type="entry name" value="TrkA C-terminal domain-like"/>
    <property type="match status" value="1"/>
</dbReference>
<reference evidence="6 7" key="1">
    <citation type="submission" date="2019-09" db="EMBL/GenBank/DDBJ databases">
        <authorList>
            <person name="Valk L.C."/>
        </authorList>
    </citation>
    <scope>NUCLEOTIDE SEQUENCE [LARGE SCALE GENOMIC DNA]</scope>
    <source>
        <strain evidence="6">GalUA</strain>
    </source>
</reference>
<keyword evidence="1" id="KW-0805">Transcription regulation</keyword>
<dbReference type="EMBL" id="WAGX01000003">
    <property type="protein sequence ID" value="KAB1440520.1"/>
    <property type="molecule type" value="Genomic_DNA"/>
</dbReference>
<dbReference type="GO" id="GO:0003700">
    <property type="term" value="F:DNA-binding transcription factor activity"/>
    <property type="evidence" value="ECO:0007669"/>
    <property type="project" value="InterPro"/>
</dbReference>
<dbReference type="Proteomes" id="UP000461768">
    <property type="component" value="Unassembled WGS sequence"/>
</dbReference>
<dbReference type="SUPFAM" id="SSF46785">
    <property type="entry name" value="Winged helix' DNA-binding domain"/>
    <property type="match status" value="1"/>
</dbReference>
<dbReference type="InterPro" id="IPR036721">
    <property type="entry name" value="RCK_C_sf"/>
</dbReference>
<dbReference type="PANTHER" id="PTHR44846:SF17">
    <property type="entry name" value="GNTR-FAMILY TRANSCRIPTIONAL REGULATOR"/>
    <property type="match status" value="1"/>
</dbReference>
<evidence type="ECO:0000256" key="2">
    <source>
        <dbReference type="ARBA" id="ARBA00023125"/>
    </source>
</evidence>